<proteinExistence type="predicted"/>
<reference evidence="2 3" key="1">
    <citation type="journal article" date="2015" name="Genome Biol.">
        <title>Comparative genomics of Steinernema reveals deeply conserved gene regulatory networks.</title>
        <authorList>
            <person name="Dillman A.R."/>
            <person name="Macchietto M."/>
            <person name="Porter C.F."/>
            <person name="Rogers A."/>
            <person name="Williams B."/>
            <person name="Antoshechkin I."/>
            <person name="Lee M.M."/>
            <person name="Goodwin Z."/>
            <person name="Lu X."/>
            <person name="Lewis E.E."/>
            <person name="Goodrich-Blair H."/>
            <person name="Stock S.P."/>
            <person name="Adams B.J."/>
            <person name="Sternberg P.W."/>
            <person name="Mortazavi A."/>
        </authorList>
    </citation>
    <scope>NUCLEOTIDE SEQUENCE [LARGE SCALE GENOMIC DNA]</scope>
    <source>
        <strain evidence="2 3">ALL</strain>
    </source>
</reference>
<dbReference type="InterPro" id="IPR036296">
    <property type="entry name" value="SKP1-like_dim_sf"/>
</dbReference>
<evidence type="ECO:0000256" key="1">
    <source>
        <dbReference type="SAM" id="Phobius"/>
    </source>
</evidence>
<dbReference type="Proteomes" id="UP000298663">
    <property type="component" value="Unassembled WGS sequence"/>
</dbReference>
<dbReference type="Gene3D" id="3.30.710.10">
    <property type="entry name" value="Potassium Channel Kv1.1, Chain A"/>
    <property type="match status" value="1"/>
</dbReference>
<name>A0A4U5M8Z1_STECR</name>
<organism evidence="2 3">
    <name type="scientific">Steinernema carpocapsae</name>
    <name type="common">Entomopathogenic nematode</name>
    <dbReference type="NCBI Taxonomy" id="34508"/>
    <lineage>
        <taxon>Eukaryota</taxon>
        <taxon>Metazoa</taxon>
        <taxon>Ecdysozoa</taxon>
        <taxon>Nematoda</taxon>
        <taxon>Chromadorea</taxon>
        <taxon>Rhabditida</taxon>
        <taxon>Tylenchina</taxon>
        <taxon>Panagrolaimomorpha</taxon>
        <taxon>Strongyloidoidea</taxon>
        <taxon>Steinernematidae</taxon>
        <taxon>Steinernema</taxon>
    </lineage>
</organism>
<gene>
    <name evidence="2" type="ORF">L596_025766</name>
</gene>
<dbReference type="SUPFAM" id="SSF81382">
    <property type="entry name" value="Skp1 dimerisation domain-like"/>
    <property type="match status" value="1"/>
</dbReference>
<keyword evidence="1" id="KW-1133">Transmembrane helix</keyword>
<keyword evidence="1" id="KW-0812">Transmembrane</keyword>
<sequence length="70" mass="8502">MPNGIRPPPPKFDIPEWDKAYLTVDETDMYYLLIGVNFLEIPWLYRYLLKMVKDKSLEELRKRFEPPQEN</sequence>
<dbReference type="AlphaFoldDB" id="A0A4U5M8Z1"/>
<keyword evidence="1" id="KW-0472">Membrane</keyword>
<protein>
    <submittedName>
        <fullName evidence="2">Uncharacterized protein</fullName>
    </submittedName>
</protein>
<accession>A0A4U5M8Z1</accession>
<evidence type="ECO:0000313" key="3">
    <source>
        <dbReference type="Proteomes" id="UP000298663"/>
    </source>
</evidence>
<dbReference type="GO" id="GO:0006511">
    <property type="term" value="P:ubiquitin-dependent protein catabolic process"/>
    <property type="evidence" value="ECO:0007669"/>
    <property type="project" value="InterPro"/>
</dbReference>
<comment type="caution">
    <text evidence="2">The sequence shown here is derived from an EMBL/GenBank/DDBJ whole genome shotgun (WGS) entry which is preliminary data.</text>
</comment>
<evidence type="ECO:0000313" key="2">
    <source>
        <dbReference type="EMBL" id="TKR65352.1"/>
    </source>
</evidence>
<dbReference type="InterPro" id="IPR011333">
    <property type="entry name" value="SKP1/BTB/POZ_sf"/>
</dbReference>
<dbReference type="OrthoDB" id="2342932at2759"/>
<feature type="transmembrane region" description="Helical" evidence="1">
    <location>
        <begin position="29"/>
        <end position="48"/>
    </location>
</feature>
<dbReference type="EMBL" id="AZBU02000009">
    <property type="protein sequence ID" value="TKR65352.1"/>
    <property type="molecule type" value="Genomic_DNA"/>
</dbReference>
<keyword evidence="3" id="KW-1185">Reference proteome</keyword>
<reference evidence="2 3" key="2">
    <citation type="journal article" date="2019" name="G3 (Bethesda)">
        <title>Hybrid Assembly of the Genome of the Entomopathogenic Nematode Steinernema carpocapsae Identifies the X-Chromosome.</title>
        <authorList>
            <person name="Serra L."/>
            <person name="Macchietto M."/>
            <person name="Macias-Munoz A."/>
            <person name="McGill C.J."/>
            <person name="Rodriguez I.M."/>
            <person name="Rodriguez B."/>
            <person name="Murad R."/>
            <person name="Mortazavi A."/>
        </authorList>
    </citation>
    <scope>NUCLEOTIDE SEQUENCE [LARGE SCALE GENOMIC DNA]</scope>
    <source>
        <strain evidence="2 3">ALL</strain>
    </source>
</reference>